<evidence type="ECO:0000313" key="2">
    <source>
        <dbReference type="Proteomes" id="UP000034681"/>
    </source>
</evidence>
<dbReference type="AlphaFoldDB" id="A0A0M2PXN8"/>
<keyword evidence="2" id="KW-1185">Reference proteome</keyword>
<evidence type="ECO:0000313" key="1">
    <source>
        <dbReference type="EMBL" id="KKJ00935.1"/>
    </source>
</evidence>
<sequence>WNFKLDPVYTVGILDFVFEEDREDPDAIQVVKLKNQHCKTFYEKLTFIYIELPKFTKSLDQLQTHTDKWLFLLKSLSHLLDQPQNLQESVFSELFTAAEVAQFDPLEQVAYRESLKHYWDLNNVVDTAREEGWEEGRAKGWEDGLAAGEARGREEGLAAGEARGRAATIAQIRQSLEATGLSQADIDRAIANLDP</sequence>
<name>A0A0M2PXN8_PROHO</name>
<evidence type="ECO:0008006" key="3">
    <source>
        <dbReference type="Google" id="ProtNLM"/>
    </source>
</evidence>
<dbReference type="Pfam" id="PF12784">
    <property type="entry name" value="PDDEXK_2"/>
    <property type="match status" value="1"/>
</dbReference>
<accession>A0A0M2PXN8</accession>
<gene>
    <name evidence="1" type="ORF">PROH_00350</name>
</gene>
<reference evidence="1" key="1">
    <citation type="submission" date="2012-04" db="EMBL/GenBank/DDBJ databases">
        <authorList>
            <person name="Borisov I.G."/>
            <person name="Ivanikova N.V."/>
            <person name="Pinevich A.V."/>
        </authorList>
    </citation>
    <scope>NUCLEOTIDE SEQUENCE</scope>
    <source>
        <strain evidence="1">CALU 1027</strain>
    </source>
</reference>
<dbReference type="PANTHER" id="PTHR41317">
    <property type="entry name" value="PD-(D_E)XK NUCLEASE FAMILY TRANSPOSASE"/>
    <property type="match status" value="1"/>
</dbReference>
<dbReference type="eggNOG" id="COG5464">
    <property type="taxonomic scope" value="Bacteria"/>
</dbReference>
<dbReference type="PANTHER" id="PTHR41317:SF1">
    <property type="entry name" value="PD-(D_E)XK NUCLEASE FAMILY TRANSPOSASE"/>
    <property type="match status" value="1"/>
</dbReference>
<dbReference type="STRING" id="317619.GCA_000332315_01974"/>
<dbReference type="EMBL" id="AJTX02000002">
    <property type="protein sequence ID" value="KKJ00935.1"/>
    <property type="molecule type" value="Genomic_DNA"/>
</dbReference>
<dbReference type="Proteomes" id="UP000034681">
    <property type="component" value="Unassembled WGS sequence"/>
</dbReference>
<feature type="non-terminal residue" evidence="1">
    <location>
        <position position="1"/>
    </location>
</feature>
<organism evidence="1 2">
    <name type="scientific">Prochlorothrix hollandica PCC 9006 = CALU 1027</name>
    <dbReference type="NCBI Taxonomy" id="317619"/>
    <lineage>
        <taxon>Bacteria</taxon>
        <taxon>Bacillati</taxon>
        <taxon>Cyanobacteriota</taxon>
        <taxon>Cyanophyceae</taxon>
        <taxon>Prochlorotrichales</taxon>
        <taxon>Prochlorotrichaceae</taxon>
        <taxon>Prochlorothrix</taxon>
    </lineage>
</organism>
<proteinExistence type="predicted"/>
<comment type="caution">
    <text evidence="1">The sequence shown here is derived from an EMBL/GenBank/DDBJ whole genome shotgun (WGS) entry which is preliminary data.</text>
</comment>
<protein>
    <recommendedName>
        <fullName evidence="3">Rpn family recombination-promoting nuclease/putative transposase</fullName>
    </recommendedName>
</protein>